<dbReference type="GeneID" id="90035623"/>
<feature type="transmembrane region" description="Helical" evidence="1">
    <location>
        <begin position="49"/>
        <end position="73"/>
    </location>
</feature>
<organism evidence="2 3">
    <name type="scientific">Myxozyma melibiosi</name>
    <dbReference type="NCBI Taxonomy" id="54550"/>
    <lineage>
        <taxon>Eukaryota</taxon>
        <taxon>Fungi</taxon>
        <taxon>Dikarya</taxon>
        <taxon>Ascomycota</taxon>
        <taxon>Saccharomycotina</taxon>
        <taxon>Lipomycetes</taxon>
        <taxon>Lipomycetales</taxon>
        <taxon>Lipomycetaceae</taxon>
        <taxon>Myxozyma</taxon>
    </lineage>
</organism>
<dbReference type="RefSeq" id="XP_064770639.1">
    <property type="nucleotide sequence ID" value="XM_064910111.1"/>
</dbReference>
<dbReference type="Proteomes" id="UP001498771">
    <property type="component" value="Unassembled WGS sequence"/>
</dbReference>
<keyword evidence="1" id="KW-0472">Membrane</keyword>
<protein>
    <submittedName>
        <fullName evidence="2">Uncharacterized protein</fullName>
    </submittedName>
</protein>
<name>A0ABR1FCM2_9ASCO</name>
<feature type="transmembrane region" description="Helical" evidence="1">
    <location>
        <begin position="21"/>
        <end position="43"/>
    </location>
</feature>
<dbReference type="EMBL" id="JBBJBU010000001">
    <property type="protein sequence ID" value="KAK7207606.1"/>
    <property type="molecule type" value="Genomic_DNA"/>
</dbReference>
<evidence type="ECO:0000313" key="2">
    <source>
        <dbReference type="EMBL" id="KAK7207606.1"/>
    </source>
</evidence>
<evidence type="ECO:0000313" key="3">
    <source>
        <dbReference type="Proteomes" id="UP001498771"/>
    </source>
</evidence>
<reference evidence="2 3" key="1">
    <citation type="submission" date="2024-03" db="EMBL/GenBank/DDBJ databases">
        <title>Genome-scale model development and genomic sequencing of the oleaginous clade Lipomyces.</title>
        <authorList>
            <consortium name="Lawrence Berkeley National Laboratory"/>
            <person name="Czajka J.J."/>
            <person name="Han Y."/>
            <person name="Kim J."/>
            <person name="Mondo S.J."/>
            <person name="Hofstad B.A."/>
            <person name="Robles A."/>
            <person name="Haridas S."/>
            <person name="Riley R."/>
            <person name="LaButti K."/>
            <person name="Pangilinan J."/>
            <person name="Andreopoulos W."/>
            <person name="Lipzen A."/>
            <person name="Yan J."/>
            <person name="Wang M."/>
            <person name="Ng V."/>
            <person name="Grigoriev I.V."/>
            <person name="Spatafora J.W."/>
            <person name="Magnuson J.K."/>
            <person name="Baker S.E."/>
            <person name="Pomraning K.R."/>
        </authorList>
    </citation>
    <scope>NUCLEOTIDE SEQUENCE [LARGE SCALE GENOMIC DNA]</scope>
    <source>
        <strain evidence="2 3">Phaff 52-87</strain>
    </source>
</reference>
<accession>A0ABR1FCM2</accession>
<evidence type="ECO:0000256" key="1">
    <source>
        <dbReference type="SAM" id="Phobius"/>
    </source>
</evidence>
<keyword evidence="1" id="KW-0812">Transmembrane</keyword>
<sequence length="101" mass="11908">MRSARCLYDSETNQDRHGGDFCAFLVFLSFFLSFLISCTFVSSSSSPPFFPHMYLICCHLHCSFLFPFLLLLFVSPPYPFYLLCRPPPYPFVSRVFFYCFY</sequence>
<keyword evidence="3" id="KW-1185">Reference proteome</keyword>
<gene>
    <name evidence="2" type="ORF">BZA70DRAFT_19958</name>
</gene>
<proteinExistence type="predicted"/>
<keyword evidence="1" id="KW-1133">Transmembrane helix</keyword>
<comment type="caution">
    <text evidence="2">The sequence shown here is derived from an EMBL/GenBank/DDBJ whole genome shotgun (WGS) entry which is preliminary data.</text>
</comment>